<dbReference type="SUPFAM" id="SSF52206">
    <property type="entry name" value="Hypothetical protein MTH538"/>
    <property type="match status" value="1"/>
</dbReference>
<dbReference type="InterPro" id="IPR046053">
    <property type="entry name" value="DUF6011"/>
</dbReference>
<dbReference type="InterPro" id="IPR015032">
    <property type="entry name" value="ThsB__TIR-like_domain"/>
</dbReference>
<dbReference type="Proteomes" id="UP000050360">
    <property type="component" value="Unassembled WGS sequence"/>
</dbReference>
<evidence type="ECO:0000259" key="1">
    <source>
        <dbReference type="Pfam" id="PF08937"/>
    </source>
</evidence>
<accession>A0A0P8CAI3</accession>
<dbReference type="EMBL" id="LKCM01000128">
    <property type="protein sequence ID" value="KPQ43807.1"/>
    <property type="molecule type" value="Genomic_DNA"/>
</dbReference>
<organism evidence="2 3">
    <name type="scientific">Candidatus Methanoperedens nitratireducens</name>
    <dbReference type="NCBI Taxonomy" id="1392998"/>
    <lineage>
        <taxon>Archaea</taxon>
        <taxon>Methanobacteriati</taxon>
        <taxon>Methanobacteriota</taxon>
        <taxon>Stenosarchaea group</taxon>
        <taxon>Methanomicrobia</taxon>
        <taxon>Methanosarcinales</taxon>
        <taxon>ANME-2 cluster</taxon>
        <taxon>Candidatus Methanoperedentaceae</taxon>
        <taxon>Candidatus Methanoperedens</taxon>
    </lineage>
</organism>
<evidence type="ECO:0000313" key="3">
    <source>
        <dbReference type="Proteomes" id="UP000050360"/>
    </source>
</evidence>
<dbReference type="Pfam" id="PF19474">
    <property type="entry name" value="DUF6011"/>
    <property type="match status" value="1"/>
</dbReference>
<dbReference type="Gene3D" id="3.40.50.11200">
    <property type="match status" value="1"/>
</dbReference>
<dbReference type="InterPro" id="IPR036490">
    <property type="entry name" value="ThsB_TIR-like_sf"/>
</dbReference>
<comment type="caution">
    <text evidence="2">The sequence shown here is derived from an EMBL/GenBank/DDBJ whole genome shotgun (WGS) entry which is preliminary data.</text>
</comment>
<protein>
    <recommendedName>
        <fullName evidence="1">Thoeris protein ThsB TIR-like domain-containing protein</fullName>
    </recommendedName>
</protein>
<evidence type="ECO:0000313" key="2">
    <source>
        <dbReference type="EMBL" id="KPQ43807.1"/>
    </source>
</evidence>
<gene>
    <name evidence="2" type="ORF">MPEBLZ_01681</name>
</gene>
<dbReference type="AlphaFoldDB" id="A0A0P8CAI3"/>
<dbReference type="Pfam" id="PF08937">
    <property type="entry name" value="ThsB_TIR"/>
    <property type="match status" value="1"/>
</dbReference>
<name>A0A0P8CAI3_9EURY</name>
<feature type="domain" description="Thoeris protein ThsB TIR-like" evidence="1">
    <location>
        <begin position="7"/>
        <end position="97"/>
    </location>
</feature>
<proteinExistence type="predicted"/>
<sequence>MAKVRTFISFAAEDKNYRDLLNGQAKHPDSPFEIADWSVQEPFDEKWKTQCRERIKKTQVMIILISKTTHKAEGACWEVATAKEEGIPVFGVYIDKEDKGQIPKELSSNDVIEWTWDGINNMINKNVNKNTKNNSINITRDRTNKTIRTNRPNIKARSKNISNTVRCRRCHRRLSNPISIQRGYGSFCYNKI</sequence>
<reference evidence="2 3" key="1">
    <citation type="submission" date="2015-09" db="EMBL/GenBank/DDBJ databases">
        <title>A metagenomics-based metabolic model of nitrate-dependent anaerobic oxidation of methane by Methanoperedens-like archaea.</title>
        <authorList>
            <person name="Arshad A."/>
            <person name="Speth D.R."/>
            <person name="De Graaf R.M."/>
            <person name="Op Den Camp H.J."/>
            <person name="Jetten M.S."/>
            <person name="Welte C.U."/>
        </authorList>
    </citation>
    <scope>NUCLEOTIDE SEQUENCE [LARGE SCALE GENOMIC DNA]</scope>
</reference>